<comment type="caution">
    <text evidence="3">The sequence shown here is derived from an EMBL/GenBank/DDBJ whole genome shotgun (WGS) entry which is preliminary data.</text>
</comment>
<evidence type="ECO:0000259" key="2">
    <source>
        <dbReference type="Pfam" id="PF13360"/>
    </source>
</evidence>
<feature type="region of interest" description="Disordered" evidence="1">
    <location>
        <begin position="1"/>
        <end position="199"/>
    </location>
</feature>
<dbReference type="InterPro" id="IPR015943">
    <property type="entry name" value="WD40/YVTN_repeat-like_dom_sf"/>
</dbReference>
<dbReference type="PANTHER" id="PTHR34512:SF30">
    <property type="entry name" value="OUTER MEMBRANE PROTEIN ASSEMBLY FACTOR BAMB"/>
    <property type="match status" value="1"/>
</dbReference>
<name>A0A8G1XD34_9ACTN</name>
<feature type="compositionally biased region" description="Low complexity" evidence="1">
    <location>
        <begin position="9"/>
        <end position="73"/>
    </location>
</feature>
<accession>A0A8G1XD34</accession>
<dbReference type="RefSeq" id="WP_123562726.1">
    <property type="nucleotide sequence ID" value="NZ_RJVJ01000002.1"/>
</dbReference>
<dbReference type="InterPro" id="IPR011047">
    <property type="entry name" value="Quinoprotein_ADH-like_sf"/>
</dbReference>
<protein>
    <submittedName>
        <fullName evidence="3">Outer membrane protein assembly factor BamB</fullName>
    </submittedName>
</protein>
<proteinExistence type="predicted"/>
<dbReference type="SUPFAM" id="SSF50998">
    <property type="entry name" value="Quinoprotein alcohol dehydrogenase-like"/>
    <property type="match status" value="1"/>
</dbReference>
<dbReference type="EMBL" id="RJVJ01000002">
    <property type="protein sequence ID" value="ROR38254.1"/>
    <property type="molecule type" value="Genomic_DNA"/>
</dbReference>
<dbReference type="Proteomes" id="UP000267408">
    <property type="component" value="Unassembled WGS sequence"/>
</dbReference>
<feature type="compositionally biased region" description="Low complexity" evidence="1">
    <location>
        <begin position="147"/>
        <end position="157"/>
    </location>
</feature>
<evidence type="ECO:0000256" key="1">
    <source>
        <dbReference type="SAM" id="MobiDB-lite"/>
    </source>
</evidence>
<evidence type="ECO:0000313" key="3">
    <source>
        <dbReference type="EMBL" id="ROR38254.1"/>
    </source>
</evidence>
<gene>
    <name evidence="3" type="ORF">EDD39_6434</name>
</gene>
<dbReference type="OrthoDB" id="3863385at2"/>
<dbReference type="Gene3D" id="2.130.10.10">
    <property type="entry name" value="YVTN repeat-like/Quinoprotein amine dehydrogenase"/>
    <property type="match status" value="1"/>
</dbReference>
<evidence type="ECO:0000313" key="4">
    <source>
        <dbReference type="Proteomes" id="UP000267408"/>
    </source>
</evidence>
<feature type="compositionally biased region" description="Polar residues" evidence="1">
    <location>
        <begin position="115"/>
        <end position="128"/>
    </location>
</feature>
<dbReference type="PANTHER" id="PTHR34512">
    <property type="entry name" value="CELL SURFACE PROTEIN"/>
    <property type="match status" value="1"/>
</dbReference>
<sequence>MAQEPPTTPGYDQQPWYPQPQQQGYPEQQAYGQQSYGDPQQQQSYGYPEQQQPYADPQQQGYGYPDQQQAYGQPPFPQQPPSYGYQETYQDPQQQSYGYPEQQQPYADPQQQGYAEQQNGYQDPSAQQLYAPPAAEPAGRPDPYGQPAAAPAPAAAADYPQTSAEDPFAPGGTGVPAGSATGPADIGTGTGTGRERPAAGGFAAKARAAVLSGEGAPSRRGLAIRVGAGVAALAVLVTAGVLAMSDDGDKPTAQSPQGSSQNIAVAHTKSWTVPADQAAAGAQGADDTLVGSWLLADSVVRADGTGVHAYALADGKPTWTLKAPADGAVPCGLSPAVNAAGLGAVAYRPAADPKSPCSTVAAVDTKSGQAVWTKTLSDAKDSYTTHVAVTDDKVVAVGDDKASAWAAADGAEAWQYTGQGKFCTLSGNAGASVVVLHSRCADSTPADQAVALNVSDGKVKFWRGLNNQPTTVTVLSAEPAVVLTTGEKPADDRVFAWGAEGDPAAEIPVAVEGGGRLDVGRGSFDPVPAVYFQGSTMFAAVVPDGGGNPTAITAYDLATGKPQWRTPVAEKSKARPIGVDAGGLVAAADERGDQPAHLSRFALAGGQETQGGAFPQGTGSLLTAGRVRTAPGHLVAVPEHASNYGVATAFTSKG</sequence>
<dbReference type="Pfam" id="PF13360">
    <property type="entry name" value="PQQ_2"/>
    <property type="match status" value="1"/>
</dbReference>
<reference evidence="3 4" key="1">
    <citation type="submission" date="2018-11" db="EMBL/GenBank/DDBJ databases">
        <title>Sequencing the genomes of 1000 actinobacteria strains.</title>
        <authorList>
            <person name="Klenk H.-P."/>
        </authorList>
    </citation>
    <scope>NUCLEOTIDE SEQUENCE [LARGE SCALE GENOMIC DNA]</scope>
    <source>
        <strain evidence="3 4">DSM 44780</strain>
    </source>
</reference>
<dbReference type="InterPro" id="IPR002372">
    <property type="entry name" value="PQQ_rpt_dom"/>
</dbReference>
<dbReference type="AlphaFoldDB" id="A0A8G1XD34"/>
<feature type="domain" description="Pyrrolo-quinoline quinone repeat" evidence="2">
    <location>
        <begin position="358"/>
        <end position="486"/>
    </location>
</feature>
<feature type="compositionally biased region" description="Low complexity" evidence="1">
    <location>
        <begin position="92"/>
        <end position="114"/>
    </location>
</feature>
<organism evidence="3 4">
    <name type="scientific">Kitasatospora cineracea</name>
    <dbReference type="NCBI Taxonomy" id="88074"/>
    <lineage>
        <taxon>Bacteria</taxon>
        <taxon>Bacillati</taxon>
        <taxon>Actinomycetota</taxon>
        <taxon>Actinomycetes</taxon>
        <taxon>Kitasatosporales</taxon>
        <taxon>Streptomycetaceae</taxon>
        <taxon>Kitasatospora</taxon>
    </lineage>
</organism>